<comment type="caution">
    <text evidence="1">The sequence shown here is derived from an EMBL/GenBank/DDBJ whole genome shotgun (WGS) entry which is preliminary data.</text>
</comment>
<reference evidence="1" key="1">
    <citation type="submission" date="2023-11" db="EMBL/GenBank/DDBJ databases">
        <title>Genome assemblies of two species of porcelain crab, Petrolisthes cinctipes and Petrolisthes manimaculis (Anomura: Porcellanidae).</title>
        <authorList>
            <person name="Angst P."/>
        </authorList>
    </citation>
    <scope>NUCLEOTIDE SEQUENCE</scope>
    <source>
        <strain evidence="1">PB745_02</strain>
        <tissue evidence="1">Gill</tissue>
    </source>
</reference>
<evidence type="ECO:0000313" key="2">
    <source>
        <dbReference type="EMBL" id="KAK4329553.1"/>
    </source>
</evidence>
<dbReference type="EMBL" id="JAWZYT010000006">
    <property type="protein sequence ID" value="KAK4329553.1"/>
    <property type="molecule type" value="Genomic_DNA"/>
</dbReference>
<accession>A0AAE1U835</accession>
<evidence type="ECO:0000313" key="3">
    <source>
        <dbReference type="Proteomes" id="UP001292094"/>
    </source>
</evidence>
<dbReference type="AlphaFoldDB" id="A0AAE1U835"/>
<name>A0AAE1U835_9EUCA</name>
<dbReference type="Proteomes" id="UP001292094">
    <property type="component" value="Unassembled WGS sequence"/>
</dbReference>
<dbReference type="PROSITE" id="PS51257">
    <property type="entry name" value="PROKAR_LIPOPROTEIN"/>
    <property type="match status" value="1"/>
</dbReference>
<sequence>MEFKDEVGMAKSGVTNLNMGQSCFQWTNAVSRVSIDSLTVRSMLVDIVDSKHCHPSLKMEAITGKKCKAGTKCALGVPRDRAKQARVSTTYFHILHMARDPAEAYRFPISNKTRRQL</sequence>
<organism evidence="1 3">
    <name type="scientific">Petrolisthes manimaculis</name>
    <dbReference type="NCBI Taxonomy" id="1843537"/>
    <lineage>
        <taxon>Eukaryota</taxon>
        <taxon>Metazoa</taxon>
        <taxon>Ecdysozoa</taxon>
        <taxon>Arthropoda</taxon>
        <taxon>Crustacea</taxon>
        <taxon>Multicrustacea</taxon>
        <taxon>Malacostraca</taxon>
        <taxon>Eumalacostraca</taxon>
        <taxon>Eucarida</taxon>
        <taxon>Decapoda</taxon>
        <taxon>Pleocyemata</taxon>
        <taxon>Anomura</taxon>
        <taxon>Galatheoidea</taxon>
        <taxon>Porcellanidae</taxon>
        <taxon>Petrolisthes</taxon>
    </lineage>
</organism>
<gene>
    <name evidence="2" type="ORF">Pmani_000102</name>
    <name evidence="1" type="ORF">Pmani_014693</name>
</gene>
<proteinExistence type="predicted"/>
<evidence type="ECO:0000313" key="1">
    <source>
        <dbReference type="EMBL" id="KAK4313998.1"/>
    </source>
</evidence>
<dbReference type="EMBL" id="JAWZYT010001250">
    <property type="protein sequence ID" value="KAK4313998.1"/>
    <property type="molecule type" value="Genomic_DNA"/>
</dbReference>
<keyword evidence="3" id="KW-1185">Reference proteome</keyword>
<protein>
    <submittedName>
        <fullName evidence="1">Uncharacterized protein</fullName>
    </submittedName>
</protein>